<dbReference type="Gene3D" id="1.10.101.10">
    <property type="entry name" value="PGBD-like superfamily/PGBD"/>
    <property type="match status" value="1"/>
</dbReference>
<dbReference type="InterPro" id="IPR006311">
    <property type="entry name" value="TAT_signal"/>
</dbReference>
<dbReference type="PANTHER" id="PTHR30097">
    <property type="entry name" value="CATION EFFLUX SYSTEM PROTEIN CUSB"/>
    <property type="match status" value="1"/>
</dbReference>
<dbReference type="SUPFAM" id="SSF47090">
    <property type="entry name" value="PGBD-like"/>
    <property type="match status" value="1"/>
</dbReference>
<dbReference type="AlphaFoldDB" id="A0A3A4AS69"/>
<comment type="caution">
    <text evidence="4">The sequence shown here is derived from an EMBL/GenBank/DDBJ whole genome shotgun (WGS) entry which is preliminary data.</text>
</comment>
<dbReference type="Gene3D" id="2.40.420.20">
    <property type="match status" value="1"/>
</dbReference>
<reference evidence="4 5" key="1">
    <citation type="submission" date="2018-09" db="EMBL/GenBank/DDBJ databases">
        <title>YIM 75507 draft genome.</title>
        <authorList>
            <person name="Tang S."/>
            <person name="Feng Y."/>
        </authorList>
    </citation>
    <scope>NUCLEOTIDE SEQUENCE [LARGE SCALE GENOMIC DNA]</scope>
    <source>
        <strain evidence="4 5">YIM 75507</strain>
    </source>
</reference>
<protein>
    <submittedName>
        <fullName evidence="4">HlyD family efflux transporter periplasmic adaptor subunit</fullName>
    </submittedName>
</protein>
<accession>A0A3A4AS69</accession>
<evidence type="ECO:0000256" key="2">
    <source>
        <dbReference type="SAM" id="SignalP"/>
    </source>
</evidence>
<dbReference type="GO" id="GO:0060003">
    <property type="term" value="P:copper ion export"/>
    <property type="evidence" value="ECO:0007669"/>
    <property type="project" value="TreeGrafter"/>
</dbReference>
<feature type="chain" id="PRO_5017447300" evidence="2">
    <location>
        <begin position="32"/>
        <end position="358"/>
    </location>
</feature>
<feature type="signal peptide" evidence="2">
    <location>
        <begin position="1"/>
        <end position="31"/>
    </location>
</feature>
<dbReference type="InterPro" id="IPR036365">
    <property type="entry name" value="PGBD-like_sf"/>
</dbReference>
<dbReference type="GO" id="GO:0015679">
    <property type="term" value="P:plasma membrane copper ion transport"/>
    <property type="evidence" value="ECO:0007669"/>
    <property type="project" value="TreeGrafter"/>
</dbReference>
<dbReference type="InterPro" id="IPR002477">
    <property type="entry name" value="Peptidoglycan-bd-like"/>
</dbReference>
<keyword evidence="1" id="KW-0813">Transport</keyword>
<sequence>MTAGPPRRRRALRRLAATVAALAVTGGGAAAAVALTRGGAAPPPAAARPPAVDVVERGDLTDSKTVPGTLGYAGERTLSAGSAGLLTWLRGTDRTVRLGERLFEVNGEPVRLMYGGRPMYRPLRPGVEGPDVRQFEESLSALGYRGFTVDDEYTELTAAAVRRWQERLGVKETGEVDMGRIVFAPGEVRVDRAEAKVGEALSPGRPVVTVSDARRVVTVELDLDDQRLAPEGRRVEVELPGGKTVKGRVSEVGAIVEGEEGRGDGEPKVEVRVALDARLPGLGRAPVTVHLRSETAQDVLSVPVQALLALPGGGFAVQVVEGTRTRRVRVETGLYAGGRVEVSGPGLAEGVKVGVPAL</sequence>
<dbReference type="PANTHER" id="PTHR30097:SF4">
    <property type="entry name" value="SLR6042 PROTEIN"/>
    <property type="match status" value="1"/>
</dbReference>
<dbReference type="Proteomes" id="UP000265768">
    <property type="component" value="Unassembled WGS sequence"/>
</dbReference>
<organism evidence="4 5">
    <name type="scientific">Bailinhaonella thermotolerans</name>
    <dbReference type="NCBI Taxonomy" id="1070861"/>
    <lineage>
        <taxon>Bacteria</taxon>
        <taxon>Bacillati</taxon>
        <taxon>Actinomycetota</taxon>
        <taxon>Actinomycetes</taxon>
        <taxon>Streptosporangiales</taxon>
        <taxon>Streptosporangiaceae</taxon>
        <taxon>Bailinhaonella</taxon>
    </lineage>
</organism>
<evidence type="ECO:0000259" key="3">
    <source>
        <dbReference type="Pfam" id="PF01471"/>
    </source>
</evidence>
<dbReference type="OrthoDB" id="3268648at2"/>
<proteinExistence type="predicted"/>
<evidence type="ECO:0000313" key="5">
    <source>
        <dbReference type="Proteomes" id="UP000265768"/>
    </source>
</evidence>
<dbReference type="EMBL" id="QZEY01000010">
    <property type="protein sequence ID" value="RJL30144.1"/>
    <property type="molecule type" value="Genomic_DNA"/>
</dbReference>
<dbReference type="GO" id="GO:0030313">
    <property type="term" value="C:cell envelope"/>
    <property type="evidence" value="ECO:0007669"/>
    <property type="project" value="TreeGrafter"/>
</dbReference>
<name>A0A3A4AS69_9ACTN</name>
<dbReference type="InterPro" id="IPR051909">
    <property type="entry name" value="MFP_Cation_Efflux"/>
</dbReference>
<dbReference type="Pfam" id="PF01471">
    <property type="entry name" value="PG_binding_1"/>
    <property type="match status" value="1"/>
</dbReference>
<evidence type="ECO:0000256" key="1">
    <source>
        <dbReference type="ARBA" id="ARBA00022448"/>
    </source>
</evidence>
<gene>
    <name evidence="4" type="ORF">D5H75_24810</name>
</gene>
<dbReference type="InterPro" id="IPR036366">
    <property type="entry name" value="PGBDSf"/>
</dbReference>
<evidence type="ECO:0000313" key="4">
    <source>
        <dbReference type="EMBL" id="RJL30144.1"/>
    </source>
</evidence>
<dbReference type="RefSeq" id="WP_119928924.1">
    <property type="nucleotide sequence ID" value="NZ_QZEY01000010.1"/>
</dbReference>
<keyword evidence="2" id="KW-0732">Signal</keyword>
<keyword evidence="5" id="KW-1185">Reference proteome</keyword>
<dbReference type="PROSITE" id="PS51318">
    <property type="entry name" value="TAT"/>
    <property type="match status" value="1"/>
</dbReference>
<feature type="domain" description="Peptidoglycan binding-like" evidence="3">
    <location>
        <begin position="129"/>
        <end position="177"/>
    </location>
</feature>